<gene>
    <name evidence="5" type="primary">ftsI</name>
    <name evidence="5" type="ordered locus">BMS_0059</name>
</gene>
<dbReference type="Gene3D" id="3.30.450.330">
    <property type="match status" value="1"/>
</dbReference>
<dbReference type="InterPro" id="IPR012338">
    <property type="entry name" value="Beta-lactam/transpept-like"/>
</dbReference>
<name>E1X244_HALMS</name>
<dbReference type="InterPro" id="IPR005311">
    <property type="entry name" value="PBP_dimer"/>
</dbReference>
<dbReference type="PATRIC" id="fig|862908.3.peg.57"/>
<dbReference type="KEGG" id="bmx:BMS_0059"/>
<dbReference type="OrthoDB" id="5287502at2"/>
<dbReference type="STRING" id="862908.BMS_0059"/>
<dbReference type="InterPro" id="IPR036138">
    <property type="entry name" value="PBP_dimer_sf"/>
</dbReference>
<dbReference type="RefSeq" id="WP_014242789.1">
    <property type="nucleotide sequence ID" value="NC_016620.1"/>
</dbReference>
<dbReference type="SUPFAM" id="SSF56519">
    <property type="entry name" value="Penicillin binding protein dimerisation domain"/>
    <property type="match status" value="1"/>
</dbReference>
<proteinExistence type="predicted"/>
<dbReference type="SMART" id="SM00740">
    <property type="entry name" value="PASTA"/>
    <property type="match status" value="1"/>
</dbReference>
<evidence type="ECO:0000313" key="5">
    <source>
        <dbReference type="EMBL" id="CBW25000.1"/>
    </source>
</evidence>
<evidence type="ECO:0000313" key="6">
    <source>
        <dbReference type="Proteomes" id="UP000008963"/>
    </source>
</evidence>
<organism evidence="5 6">
    <name type="scientific">Halobacteriovorax marinus (strain ATCC BAA-682 / DSM 15412 / SJ)</name>
    <name type="common">Bacteriovorax marinus</name>
    <dbReference type="NCBI Taxonomy" id="862908"/>
    <lineage>
        <taxon>Bacteria</taxon>
        <taxon>Pseudomonadati</taxon>
        <taxon>Bdellovibrionota</taxon>
        <taxon>Bacteriovoracia</taxon>
        <taxon>Bacteriovoracales</taxon>
        <taxon>Halobacteriovoraceae</taxon>
        <taxon>Halobacteriovorax</taxon>
    </lineage>
</organism>
<evidence type="ECO:0000259" key="4">
    <source>
        <dbReference type="PROSITE" id="PS51178"/>
    </source>
</evidence>
<reference evidence="6" key="1">
    <citation type="journal article" date="2013" name="ISME J.">
        <title>A small predatory core genome in the divergent marine Bacteriovorax marinus SJ and the terrestrial Bdellovibrio bacteriovorus.</title>
        <authorList>
            <person name="Crossman L.C."/>
            <person name="Chen H."/>
            <person name="Cerdeno-Tarraga A.M."/>
            <person name="Brooks K."/>
            <person name="Quail M.A."/>
            <person name="Pineiro S.A."/>
            <person name="Hobley L."/>
            <person name="Sockett R.E."/>
            <person name="Bentley S.D."/>
            <person name="Parkhill J."/>
            <person name="Williams H.N."/>
            <person name="Stine O.C."/>
        </authorList>
    </citation>
    <scope>NUCLEOTIDE SEQUENCE [LARGE SCALE GENOMIC DNA]</scope>
    <source>
        <strain evidence="6">ATCC BAA-682 / DSM 15412 / SJ</strain>
    </source>
</reference>
<evidence type="ECO:0000256" key="2">
    <source>
        <dbReference type="ARBA" id="ARBA00022645"/>
    </source>
</evidence>
<sequence>MESSKTKIKISFFVFLALFSAILVKAFIVQVVDKEILLTKAKKQFFRERTTYPKRGNILDRNGNPLAINVQTYSIFTIPKNLKGDYSTYKKVSKIVPSLTYEKILSIIKKRKKFTFLARKIELTSEQVQQLKDLKGVHIEAVAKRFYPNHELSSQTIGFVGIDNVGLSGIEYAFDEQLRGKPKITKYVIDRKGRPIKFESTQVGSGAQDVVLSIDKDLQSIAEKALKDTVEEFGAIRGGFGVMNSETGEILAMGNYPNFDPNYPHRSPSKYKKLAFITDPFEPGSTFKALTIASALEHKIARPDTNYYCEHGKLRVEGHTISEAEAKKKFEWLSVTEILQHSSNVGTTKIAFDLTYPKLKETLKKFSIGEKTGIELAGESRGIFNDEENVSPLSLSNISFGQGVATTGVQMLAAYSAISNGGYYIKPTILKREKSQIKEEDKWQIIDFQTSRELKEMLVQAVEDGTGGRARIPYFTIAGKTSTAQRSDNTGGYSGYIPGFLGFPIGTKDKFTVYVYVDKPAKGKSYYGGTVAGPVFKKIAQYILYKDRNLGNVAVKKKFNAKNSFDTVKVKHSSTRIIKGGVPNFSGLDKKSANKLARKLGLKIIHNGIGVVSSQSPEIGVKVDNDTIVRLYYQPPKYE</sequence>
<dbReference type="EMBL" id="FQ312005">
    <property type="protein sequence ID" value="CBW25000.1"/>
    <property type="molecule type" value="Genomic_DNA"/>
</dbReference>
<keyword evidence="6" id="KW-1185">Reference proteome</keyword>
<dbReference type="Gene3D" id="3.40.710.10">
    <property type="entry name" value="DD-peptidase/beta-lactamase superfamily"/>
    <property type="match status" value="1"/>
</dbReference>
<dbReference type="GO" id="GO:0005886">
    <property type="term" value="C:plasma membrane"/>
    <property type="evidence" value="ECO:0007669"/>
    <property type="project" value="TreeGrafter"/>
</dbReference>
<dbReference type="PANTHER" id="PTHR30627:SF1">
    <property type="entry name" value="PEPTIDOGLYCAN D,D-TRANSPEPTIDASE FTSI"/>
    <property type="match status" value="1"/>
</dbReference>
<evidence type="ECO:0000256" key="3">
    <source>
        <dbReference type="ARBA" id="ARBA00023136"/>
    </source>
</evidence>
<comment type="subcellular location">
    <subcellularLocation>
        <location evidence="1">Membrane</location>
    </subcellularLocation>
</comment>
<dbReference type="SUPFAM" id="SSF56601">
    <property type="entry name" value="beta-lactamase/transpeptidase-like"/>
    <property type="match status" value="1"/>
</dbReference>
<evidence type="ECO:0000256" key="1">
    <source>
        <dbReference type="ARBA" id="ARBA00004370"/>
    </source>
</evidence>
<dbReference type="GO" id="GO:0004180">
    <property type="term" value="F:carboxypeptidase activity"/>
    <property type="evidence" value="ECO:0007669"/>
    <property type="project" value="UniProtKB-KW"/>
</dbReference>
<dbReference type="SUPFAM" id="SSF54184">
    <property type="entry name" value="Penicillin-binding protein 2x (pbp-2x), c-terminal domain"/>
    <property type="match status" value="1"/>
</dbReference>
<dbReference type="Pfam" id="PF00905">
    <property type="entry name" value="Transpeptidase"/>
    <property type="match status" value="1"/>
</dbReference>
<keyword evidence="2" id="KW-0121">Carboxypeptidase</keyword>
<dbReference type="eggNOG" id="COG0768">
    <property type="taxonomic scope" value="Bacteria"/>
</dbReference>
<dbReference type="InterPro" id="IPR001460">
    <property type="entry name" value="PCN-bd_Tpept"/>
</dbReference>
<dbReference type="GO" id="GO:0071555">
    <property type="term" value="P:cell wall organization"/>
    <property type="evidence" value="ECO:0007669"/>
    <property type="project" value="TreeGrafter"/>
</dbReference>
<dbReference type="InterPro" id="IPR050515">
    <property type="entry name" value="Beta-lactam/transpept"/>
</dbReference>
<dbReference type="Pfam" id="PF03717">
    <property type="entry name" value="PBP_dimer"/>
    <property type="match status" value="1"/>
</dbReference>
<dbReference type="PANTHER" id="PTHR30627">
    <property type="entry name" value="PEPTIDOGLYCAN D,D-TRANSPEPTIDASE"/>
    <property type="match status" value="1"/>
</dbReference>
<accession>E1X244</accession>
<keyword evidence="3" id="KW-0472">Membrane</keyword>
<dbReference type="Gene3D" id="3.90.1310.10">
    <property type="entry name" value="Penicillin-binding protein 2a (Domain 2)"/>
    <property type="match status" value="1"/>
</dbReference>
<dbReference type="Pfam" id="PF03793">
    <property type="entry name" value="PASTA"/>
    <property type="match status" value="1"/>
</dbReference>
<keyword evidence="2" id="KW-0378">Hydrolase</keyword>
<feature type="domain" description="PASTA" evidence="4">
    <location>
        <begin position="576"/>
        <end position="635"/>
    </location>
</feature>
<protein>
    <submittedName>
        <fullName evidence="5">Penicillin-binding protein</fullName>
    </submittedName>
</protein>
<dbReference type="HOGENOM" id="CLU_009289_6_5_7"/>
<dbReference type="InterPro" id="IPR005543">
    <property type="entry name" value="PASTA_dom"/>
</dbReference>
<dbReference type="Proteomes" id="UP000008963">
    <property type="component" value="Chromosome"/>
</dbReference>
<keyword evidence="2" id="KW-0645">Protease</keyword>
<dbReference type="AlphaFoldDB" id="E1X244"/>
<dbReference type="GO" id="GO:0008658">
    <property type="term" value="F:penicillin binding"/>
    <property type="evidence" value="ECO:0007669"/>
    <property type="project" value="InterPro"/>
</dbReference>
<dbReference type="PROSITE" id="PS51178">
    <property type="entry name" value="PASTA"/>
    <property type="match status" value="1"/>
</dbReference>